<name>A0A180GK28_PUCT1</name>
<reference evidence="5" key="4">
    <citation type="submission" date="2025-05" db="UniProtKB">
        <authorList>
            <consortium name="EnsemblFungi"/>
        </authorList>
    </citation>
    <scope>IDENTIFICATION</scope>
    <source>
        <strain evidence="5">isolate 1-1 / race 1 (BBBD)</strain>
    </source>
</reference>
<dbReference type="STRING" id="630390.A0A180GK28"/>
<dbReference type="VEuPathDB" id="FungiDB:PTTG_02815"/>
<dbReference type="EMBL" id="ADAS02000056">
    <property type="protein sequence ID" value="OAV93010.1"/>
    <property type="molecule type" value="Genomic_DNA"/>
</dbReference>
<accession>A0A180GK28</accession>
<dbReference type="OrthoDB" id="2516506at2759"/>
<evidence type="ECO:0000256" key="2">
    <source>
        <dbReference type="SAM" id="MobiDB-lite"/>
    </source>
</evidence>
<feature type="compositionally biased region" description="Basic and acidic residues" evidence="2">
    <location>
        <begin position="1"/>
        <end position="10"/>
    </location>
</feature>
<protein>
    <submittedName>
        <fullName evidence="5">NAM-associated domain-containing protein</fullName>
    </submittedName>
</protein>
<evidence type="ECO:0000313" key="6">
    <source>
        <dbReference type="Proteomes" id="UP000005240"/>
    </source>
</evidence>
<evidence type="ECO:0000313" key="4">
    <source>
        <dbReference type="EMBL" id="OAV93010.1"/>
    </source>
</evidence>
<feature type="compositionally biased region" description="Low complexity" evidence="2">
    <location>
        <begin position="147"/>
        <end position="175"/>
    </location>
</feature>
<evidence type="ECO:0000256" key="1">
    <source>
        <dbReference type="SAM" id="Coils"/>
    </source>
</evidence>
<feature type="region of interest" description="Disordered" evidence="2">
    <location>
        <begin position="1"/>
        <end position="20"/>
    </location>
</feature>
<evidence type="ECO:0000313" key="5">
    <source>
        <dbReference type="EnsemblFungi" id="PTTG_02815-t43_1-p1"/>
    </source>
</evidence>
<dbReference type="PANTHER" id="PTHR45023">
    <property type="match status" value="1"/>
</dbReference>
<keyword evidence="1" id="KW-0175">Coiled coil</keyword>
<sequence length="371" mass="41395">MASNNEDDHSKTKRAPNFTLEEDTQLAKSWVVNSEDAINSNQQGKDEFFACIANNYNQFTPGPPRDGNKLQSRWKNIQKFILQFAAIYNQMANNPASGTSPSDWLINVKEMYLQTENRAFTHDSAWNIVKDAPKWKKLMTGHAKNGARPSPRPSSHSAANSTSAESPSLSASFQSQPNASSTPQGPDESELRWKRPKGIKQDKRKVEESEFRRQKLKLLEKATRDADRRIAAANRLNKIQERLAATEEQNSALKLMLQDLTECGDEELHEYLTARRKCILEKIQNSPAKVRLALATASANESATLDPDDQARLDPFGTPDRLEAAPSSLHEDMGEGSGPFDSHQAFQTPLGPRRTLLSSLADRDNINPALL</sequence>
<feature type="region of interest" description="Disordered" evidence="2">
    <location>
        <begin position="139"/>
        <end position="208"/>
    </location>
</feature>
<dbReference type="AlphaFoldDB" id="A0A180GK28"/>
<gene>
    <name evidence="4" type="ORF">PTTG_02815</name>
</gene>
<dbReference type="InterPro" id="IPR029466">
    <property type="entry name" value="NAM-associated_C"/>
</dbReference>
<organism evidence="4">
    <name type="scientific">Puccinia triticina (isolate 1-1 / race 1 (BBBD))</name>
    <name type="common">Brown leaf rust fungus</name>
    <dbReference type="NCBI Taxonomy" id="630390"/>
    <lineage>
        <taxon>Eukaryota</taxon>
        <taxon>Fungi</taxon>
        <taxon>Dikarya</taxon>
        <taxon>Basidiomycota</taxon>
        <taxon>Pucciniomycotina</taxon>
        <taxon>Pucciniomycetes</taxon>
        <taxon>Pucciniales</taxon>
        <taxon>Pucciniaceae</taxon>
        <taxon>Puccinia</taxon>
    </lineage>
</organism>
<feature type="compositionally biased region" description="Basic and acidic residues" evidence="2">
    <location>
        <begin position="189"/>
        <end position="208"/>
    </location>
</feature>
<feature type="domain" description="No apical meristem-associated C-terminal" evidence="3">
    <location>
        <begin position="118"/>
        <end position="279"/>
    </location>
</feature>
<proteinExistence type="predicted"/>
<reference evidence="5 6" key="3">
    <citation type="journal article" date="2017" name="G3 (Bethesda)">
        <title>Comparative analysis highlights variable genome content of wheat rusts and divergence of the mating loci.</title>
        <authorList>
            <person name="Cuomo C.A."/>
            <person name="Bakkeren G."/>
            <person name="Khalil H.B."/>
            <person name="Panwar V."/>
            <person name="Joly D."/>
            <person name="Linning R."/>
            <person name="Sakthikumar S."/>
            <person name="Song X."/>
            <person name="Adiconis X."/>
            <person name="Fan L."/>
            <person name="Goldberg J.M."/>
            <person name="Levin J.Z."/>
            <person name="Young S."/>
            <person name="Zeng Q."/>
            <person name="Anikster Y."/>
            <person name="Bruce M."/>
            <person name="Wang M."/>
            <person name="Yin C."/>
            <person name="McCallum B."/>
            <person name="Szabo L.J."/>
            <person name="Hulbert S."/>
            <person name="Chen X."/>
            <person name="Fellers J.P."/>
        </authorList>
    </citation>
    <scope>NUCLEOTIDE SEQUENCE</scope>
    <source>
        <strain evidence="6">Isolate 1-1 / race 1 (BBBD)</strain>
        <strain evidence="5">isolate 1-1 / race 1 (BBBD)</strain>
    </source>
</reference>
<reference evidence="4" key="2">
    <citation type="submission" date="2016-05" db="EMBL/GenBank/DDBJ databases">
        <title>Comparative analysis highlights variable genome content of wheat rusts and divergence of the mating loci.</title>
        <authorList>
            <person name="Cuomo C.A."/>
            <person name="Bakkeren G."/>
            <person name="Szabo L."/>
            <person name="Khalil H."/>
            <person name="Joly D."/>
            <person name="Goldberg J."/>
            <person name="Young S."/>
            <person name="Zeng Q."/>
            <person name="Fellers J."/>
        </authorList>
    </citation>
    <scope>NUCLEOTIDE SEQUENCE [LARGE SCALE GENOMIC DNA]</scope>
    <source>
        <strain evidence="4">1-1 BBBD Race 1</strain>
    </source>
</reference>
<dbReference type="Pfam" id="PF14303">
    <property type="entry name" value="NAM-associated"/>
    <property type="match status" value="1"/>
</dbReference>
<reference evidence="4" key="1">
    <citation type="submission" date="2009-11" db="EMBL/GenBank/DDBJ databases">
        <authorList>
            <consortium name="The Broad Institute Genome Sequencing Platform"/>
            <person name="Ward D."/>
            <person name="Feldgarden M."/>
            <person name="Earl A."/>
            <person name="Young S.K."/>
            <person name="Zeng Q."/>
            <person name="Koehrsen M."/>
            <person name="Alvarado L."/>
            <person name="Berlin A."/>
            <person name="Bochicchio J."/>
            <person name="Borenstein D."/>
            <person name="Chapman S.B."/>
            <person name="Chen Z."/>
            <person name="Engels R."/>
            <person name="Freedman E."/>
            <person name="Gellesch M."/>
            <person name="Goldberg J."/>
            <person name="Griggs A."/>
            <person name="Gujja S."/>
            <person name="Heilman E."/>
            <person name="Heiman D."/>
            <person name="Hepburn T."/>
            <person name="Howarth C."/>
            <person name="Jen D."/>
            <person name="Larson L."/>
            <person name="Lewis B."/>
            <person name="Mehta T."/>
            <person name="Park D."/>
            <person name="Pearson M."/>
            <person name="Roberts A."/>
            <person name="Saif S."/>
            <person name="Shea T."/>
            <person name="Shenoy N."/>
            <person name="Sisk P."/>
            <person name="Stolte C."/>
            <person name="Sykes S."/>
            <person name="Thomson T."/>
            <person name="Walk T."/>
            <person name="White J."/>
            <person name="Yandava C."/>
            <person name="Izard J."/>
            <person name="Baranova O.V."/>
            <person name="Blanton J.M."/>
            <person name="Tanner A.C."/>
            <person name="Dewhirst F.E."/>
            <person name="Haas B."/>
            <person name="Nusbaum C."/>
            <person name="Birren B."/>
        </authorList>
    </citation>
    <scope>NUCLEOTIDE SEQUENCE [LARGE SCALE GENOMIC DNA]</scope>
    <source>
        <strain evidence="4">1-1 BBBD Race 1</strain>
    </source>
</reference>
<dbReference type="Proteomes" id="UP000005240">
    <property type="component" value="Unassembled WGS sequence"/>
</dbReference>
<dbReference type="EnsemblFungi" id="PTTG_02815-t43_1">
    <property type="protein sequence ID" value="PTTG_02815-t43_1-p1"/>
    <property type="gene ID" value="PTTG_02815"/>
</dbReference>
<evidence type="ECO:0000259" key="3">
    <source>
        <dbReference type="Pfam" id="PF14303"/>
    </source>
</evidence>
<keyword evidence="6" id="KW-1185">Reference proteome</keyword>
<dbReference type="PANTHER" id="PTHR45023:SF4">
    <property type="entry name" value="GLYCINE-RICH PROTEIN-RELATED"/>
    <property type="match status" value="1"/>
</dbReference>
<feature type="region of interest" description="Disordered" evidence="2">
    <location>
        <begin position="299"/>
        <end position="371"/>
    </location>
</feature>
<feature type="coiled-coil region" evidence="1">
    <location>
        <begin position="229"/>
        <end position="256"/>
    </location>
</feature>